<dbReference type="Proteomes" id="UP000589620">
    <property type="component" value="Unassembled WGS sequence"/>
</dbReference>
<reference evidence="1 2" key="1">
    <citation type="submission" date="2020-07" db="EMBL/GenBank/DDBJ databases">
        <title>Sequencing the genomes of 1000 actinobacteria strains.</title>
        <authorList>
            <person name="Klenk H.-P."/>
        </authorList>
    </citation>
    <scope>NUCLEOTIDE SEQUENCE [LARGE SCALE GENOMIC DNA]</scope>
    <source>
        <strain evidence="1 2">DSM 23871</strain>
    </source>
</reference>
<dbReference type="RefSeq" id="WP_179454459.1">
    <property type="nucleotide sequence ID" value="NZ_BAAAPX010000001.1"/>
</dbReference>
<comment type="caution">
    <text evidence="1">The sequence shown here is derived from an EMBL/GenBank/DDBJ whole genome shotgun (WGS) entry which is preliminary data.</text>
</comment>
<dbReference type="AlphaFoldDB" id="A0A852SVC8"/>
<evidence type="ECO:0000313" key="1">
    <source>
        <dbReference type="EMBL" id="NYD73028.1"/>
    </source>
</evidence>
<name>A0A852SVC8_9MICO</name>
<proteinExistence type="predicted"/>
<organism evidence="1 2">
    <name type="scientific">Leifsonia soli</name>
    <dbReference type="NCBI Taxonomy" id="582665"/>
    <lineage>
        <taxon>Bacteria</taxon>
        <taxon>Bacillati</taxon>
        <taxon>Actinomycetota</taxon>
        <taxon>Actinomycetes</taxon>
        <taxon>Micrococcales</taxon>
        <taxon>Microbacteriaceae</taxon>
        <taxon>Leifsonia</taxon>
    </lineage>
</organism>
<keyword evidence="2" id="KW-1185">Reference proteome</keyword>
<accession>A0A852SVC8</accession>
<sequence>MATTHDFFLVGDPEQGRGIVVDALRAQGFAVTPAPDGAFAVQRGSTAMTVLFGGLSGSQLRITFLLRFLTDQQGGLVARLSRDQVGAAVSGGAIGASKATAVFEQCVADIGGRLRAAHLFAGERRQ</sequence>
<dbReference type="EMBL" id="JACCBJ010000001">
    <property type="protein sequence ID" value="NYD73028.1"/>
    <property type="molecule type" value="Genomic_DNA"/>
</dbReference>
<protein>
    <submittedName>
        <fullName evidence="1">Uncharacterized protein</fullName>
    </submittedName>
</protein>
<evidence type="ECO:0000313" key="2">
    <source>
        <dbReference type="Proteomes" id="UP000589620"/>
    </source>
</evidence>
<gene>
    <name evidence="1" type="ORF">BJ963_000547</name>
</gene>